<dbReference type="STRING" id="266892.SAMN04488054_10336"/>
<dbReference type="InterPro" id="IPR005844">
    <property type="entry name" value="A-D-PHexomutase_a/b/a-I"/>
</dbReference>
<reference evidence="20 21" key="1">
    <citation type="submission" date="2016-10" db="EMBL/GenBank/DDBJ databases">
        <authorList>
            <person name="de Groot N.N."/>
        </authorList>
    </citation>
    <scope>NUCLEOTIDE SEQUENCE [LARGE SCALE GENOMIC DNA]</scope>
    <source>
        <strain evidence="20 21">CGMCC 1.6134</strain>
    </source>
</reference>
<evidence type="ECO:0000259" key="17">
    <source>
        <dbReference type="Pfam" id="PF02878"/>
    </source>
</evidence>
<name>A0A1I4JAV9_9BACI</name>
<dbReference type="Pfam" id="PF00408">
    <property type="entry name" value="PGM_PMM_IV"/>
    <property type="match status" value="1"/>
</dbReference>
<evidence type="ECO:0000256" key="8">
    <source>
        <dbReference type="ARBA" id="ARBA00022553"/>
    </source>
</evidence>
<dbReference type="SUPFAM" id="SSF55957">
    <property type="entry name" value="Phosphoglucomutase, C-terminal domain"/>
    <property type="match status" value="1"/>
</dbReference>
<keyword evidence="11" id="KW-0413">Isomerase</keyword>
<dbReference type="GO" id="GO:0004614">
    <property type="term" value="F:phosphoglucomutase activity"/>
    <property type="evidence" value="ECO:0007669"/>
    <property type="project" value="UniProtKB-EC"/>
</dbReference>
<evidence type="ECO:0000256" key="1">
    <source>
        <dbReference type="ARBA" id="ARBA00000443"/>
    </source>
</evidence>
<proteinExistence type="inferred from homology"/>
<feature type="domain" description="Alpha-D-phosphohexomutase alpha/beta/alpha" evidence="18">
    <location>
        <begin position="224"/>
        <end position="317"/>
    </location>
</feature>
<gene>
    <name evidence="20" type="ORF">SAMN04488054_10336</name>
</gene>
<comment type="catalytic activity">
    <reaction evidence="1">
        <text>alpha-D-glucose 1-phosphate = alpha-D-glucose 6-phosphate</text>
        <dbReference type="Rhea" id="RHEA:23536"/>
        <dbReference type="ChEBI" id="CHEBI:58225"/>
        <dbReference type="ChEBI" id="CHEBI:58601"/>
        <dbReference type="EC" id="5.4.2.2"/>
    </reaction>
</comment>
<feature type="domain" description="Alpha-D-phosphohexomutase alpha/beta/alpha" evidence="19">
    <location>
        <begin position="327"/>
        <end position="453"/>
    </location>
</feature>
<evidence type="ECO:0000256" key="6">
    <source>
        <dbReference type="ARBA" id="ARBA00012728"/>
    </source>
</evidence>
<dbReference type="InterPro" id="IPR005846">
    <property type="entry name" value="A-D-PHexomutase_a/b/a-III"/>
</dbReference>
<evidence type="ECO:0000256" key="5">
    <source>
        <dbReference type="ARBA" id="ARBA00010231"/>
    </source>
</evidence>
<keyword evidence="8" id="KW-0597">Phosphoprotein</keyword>
<feature type="domain" description="Alpha-D-phosphohexomutase C-terminal" evidence="16">
    <location>
        <begin position="514"/>
        <end position="557"/>
    </location>
</feature>
<evidence type="ECO:0000313" key="20">
    <source>
        <dbReference type="EMBL" id="SFL63256.1"/>
    </source>
</evidence>
<dbReference type="InterPro" id="IPR005841">
    <property type="entry name" value="Alpha-D-phosphohexomutase_SF"/>
</dbReference>
<protein>
    <recommendedName>
        <fullName evidence="12">Phosphoglucomutase</fullName>
        <ecNumber evidence="6">5.4.2.2</ecNumber>
    </recommendedName>
    <alternativeName>
        <fullName evidence="14">Alpha-phosphoglucomutase</fullName>
    </alternativeName>
    <alternativeName>
        <fullName evidence="13">Glucose phosphomutase</fullName>
    </alternativeName>
</protein>
<dbReference type="InterPro" id="IPR016055">
    <property type="entry name" value="A-D-PHexomutase_a/b/a-I/II/III"/>
</dbReference>
<evidence type="ECO:0000313" key="21">
    <source>
        <dbReference type="Proteomes" id="UP000199668"/>
    </source>
</evidence>
<dbReference type="PROSITE" id="PS00710">
    <property type="entry name" value="PGM_PMM"/>
    <property type="match status" value="1"/>
</dbReference>
<evidence type="ECO:0000256" key="10">
    <source>
        <dbReference type="ARBA" id="ARBA00022842"/>
    </source>
</evidence>
<dbReference type="GO" id="GO:0006006">
    <property type="term" value="P:glucose metabolic process"/>
    <property type="evidence" value="ECO:0007669"/>
    <property type="project" value="UniProtKB-KW"/>
</dbReference>
<evidence type="ECO:0000259" key="19">
    <source>
        <dbReference type="Pfam" id="PF02880"/>
    </source>
</evidence>
<keyword evidence="7" id="KW-0313">Glucose metabolism</keyword>
<comment type="cofactor">
    <cofactor evidence="2">
        <name>Mg(2+)</name>
        <dbReference type="ChEBI" id="CHEBI:18420"/>
    </cofactor>
</comment>
<keyword evidence="10 15" id="KW-0460">Magnesium</keyword>
<dbReference type="PANTHER" id="PTHR45745:SF1">
    <property type="entry name" value="PHOSPHOGLUCOMUTASE 2B-RELATED"/>
    <property type="match status" value="1"/>
</dbReference>
<dbReference type="OrthoDB" id="9806956at2"/>
<comment type="pathway">
    <text evidence="3">Glycolipid metabolism; diglucosyl-diacylglycerol biosynthesis.</text>
</comment>
<evidence type="ECO:0000256" key="12">
    <source>
        <dbReference type="ARBA" id="ARBA00039995"/>
    </source>
</evidence>
<dbReference type="EC" id="5.4.2.2" evidence="6"/>
<evidence type="ECO:0000256" key="4">
    <source>
        <dbReference type="ARBA" id="ARBA00005189"/>
    </source>
</evidence>
<dbReference type="Pfam" id="PF02878">
    <property type="entry name" value="PGM_PMM_I"/>
    <property type="match status" value="1"/>
</dbReference>
<evidence type="ECO:0000256" key="3">
    <source>
        <dbReference type="ARBA" id="ARBA00005164"/>
    </source>
</evidence>
<dbReference type="GO" id="GO:0006166">
    <property type="term" value="P:purine ribonucleoside salvage"/>
    <property type="evidence" value="ECO:0007669"/>
    <property type="project" value="TreeGrafter"/>
</dbReference>
<dbReference type="SUPFAM" id="SSF53738">
    <property type="entry name" value="Phosphoglucomutase, first 3 domains"/>
    <property type="match status" value="3"/>
</dbReference>
<dbReference type="GO" id="GO:0000287">
    <property type="term" value="F:magnesium ion binding"/>
    <property type="evidence" value="ECO:0007669"/>
    <property type="project" value="InterPro"/>
</dbReference>
<dbReference type="AlphaFoldDB" id="A0A1I4JAV9"/>
<evidence type="ECO:0000256" key="9">
    <source>
        <dbReference type="ARBA" id="ARBA00022723"/>
    </source>
</evidence>
<dbReference type="PANTHER" id="PTHR45745">
    <property type="entry name" value="PHOSPHOMANNOMUTASE 45A"/>
    <property type="match status" value="1"/>
</dbReference>
<sequence>MDWKENWKRWSEASGLDKDLKEQLELLEGNEEKLEDHFYKYLEFGTGGMRGEIGPGTNRMNRYTIRRAAEGLARYIEEHGTEAQEAGVVIAFDSRHRSPEFALEAALTLGAHNIQVYIFQELRPTPELSYAVRHLEAFAGIVVTASHNPPEYNGFKVYGEDGGQMPPGPAEALMAKVESVENEFTVETADENKMKASRLLKVIGEDMDHAYNDDLQTIMLHPDMVQKEGGQLSIVFTPLHGTANIPVTRLLETSGFTNVHVVQEQALPDPEFSTVKSPNPEEEEAFDAARAAGEKEGADILIATDPDADRIGIAARSEDGKYELLSGNQTGALMLEYLLSERQRLGLLPDNGIVMKTIVTSELGRAVAEDYGQTVLDTLTGFKFIGEKIKQFEKDGTYSFQFGYEESYGYLISSVVRDKDAVQAALTVSEMALWHKNEGRTLHDALRNLYETYGYYKEDLDSMTLKGVEGIERIEALLKKFREMPPTSLGSKKITVIEDYETQERTMVQNGHKENIELPVSNVLKYVLEDGSWCCIRPSGTEPKVKFYFGVCKETEHEAIEALHHLKNDMSKMVHEHV</sequence>
<dbReference type="Gene3D" id="3.40.120.10">
    <property type="entry name" value="Alpha-D-Glucose-1,6-Bisphosphate, subunit A, domain 3"/>
    <property type="match status" value="3"/>
</dbReference>
<dbReference type="Proteomes" id="UP000199668">
    <property type="component" value="Unassembled WGS sequence"/>
</dbReference>
<evidence type="ECO:0000256" key="14">
    <source>
        <dbReference type="ARBA" id="ARBA00041467"/>
    </source>
</evidence>
<evidence type="ECO:0000259" key="16">
    <source>
        <dbReference type="Pfam" id="PF00408"/>
    </source>
</evidence>
<dbReference type="GO" id="GO:0008973">
    <property type="term" value="F:phosphopentomutase activity"/>
    <property type="evidence" value="ECO:0007669"/>
    <property type="project" value="TreeGrafter"/>
</dbReference>
<evidence type="ECO:0000259" key="18">
    <source>
        <dbReference type="Pfam" id="PF02879"/>
    </source>
</evidence>
<evidence type="ECO:0000256" key="2">
    <source>
        <dbReference type="ARBA" id="ARBA00001946"/>
    </source>
</evidence>
<dbReference type="Pfam" id="PF02880">
    <property type="entry name" value="PGM_PMM_III"/>
    <property type="match status" value="1"/>
</dbReference>
<dbReference type="Pfam" id="PF02879">
    <property type="entry name" value="PGM_PMM_II"/>
    <property type="match status" value="1"/>
</dbReference>
<evidence type="ECO:0000256" key="15">
    <source>
        <dbReference type="RuleBase" id="RU004326"/>
    </source>
</evidence>
<dbReference type="Gene3D" id="3.30.310.50">
    <property type="entry name" value="Alpha-D-phosphohexomutase, C-terminal domain"/>
    <property type="match status" value="1"/>
</dbReference>
<keyword evidence="9 15" id="KW-0479">Metal-binding</keyword>
<evidence type="ECO:0000256" key="7">
    <source>
        <dbReference type="ARBA" id="ARBA00022526"/>
    </source>
</evidence>
<dbReference type="CDD" id="cd05799">
    <property type="entry name" value="PGM2"/>
    <property type="match status" value="1"/>
</dbReference>
<dbReference type="InterPro" id="IPR005843">
    <property type="entry name" value="A-D-PHexomutase_C"/>
</dbReference>
<comment type="pathway">
    <text evidence="4">Lipid metabolism.</text>
</comment>
<dbReference type="EMBL" id="FOTY01000003">
    <property type="protein sequence ID" value="SFL63256.1"/>
    <property type="molecule type" value="Genomic_DNA"/>
</dbReference>
<dbReference type="RefSeq" id="WP_090925610.1">
    <property type="nucleotide sequence ID" value="NZ_FOTY01000003.1"/>
</dbReference>
<dbReference type="InterPro" id="IPR016066">
    <property type="entry name" value="A-D-PHexomutase_CS"/>
</dbReference>
<evidence type="ECO:0000256" key="13">
    <source>
        <dbReference type="ARBA" id="ARBA00041398"/>
    </source>
</evidence>
<dbReference type="InterPro" id="IPR005845">
    <property type="entry name" value="A-D-PHexomutase_a/b/a-II"/>
</dbReference>
<dbReference type="InterPro" id="IPR036900">
    <property type="entry name" value="A-D-PHexomutase_C_sf"/>
</dbReference>
<comment type="similarity">
    <text evidence="5 15">Belongs to the phosphohexose mutase family.</text>
</comment>
<feature type="domain" description="Alpha-D-phosphohexomutase alpha/beta/alpha" evidence="17">
    <location>
        <begin position="43"/>
        <end position="181"/>
    </location>
</feature>
<keyword evidence="21" id="KW-1185">Reference proteome</keyword>
<organism evidence="20 21">
    <name type="scientific">Salibacterium qingdaonense</name>
    <dbReference type="NCBI Taxonomy" id="266892"/>
    <lineage>
        <taxon>Bacteria</taxon>
        <taxon>Bacillati</taxon>
        <taxon>Bacillota</taxon>
        <taxon>Bacilli</taxon>
        <taxon>Bacillales</taxon>
        <taxon>Bacillaceae</taxon>
    </lineage>
</organism>
<accession>A0A1I4JAV9</accession>
<keyword evidence="7" id="KW-0119">Carbohydrate metabolism</keyword>
<dbReference type="PRINTS" id="PR00509">
    <property type="entry name" value="PGMPMM"/>
</dbReference>
<evidence type="ECO:0000256" key="11">
    <source>
        <dbReference type="ARBA" id="ARBA00023235"/>
    </source>
</evidence>